<dbReference type="Proteomes" id="UP001362999">
    <property type="component" value="Unassembled WGS sequence"/>
</dbReference>
<name>A0AAV9ZGP8_9AGAR</name>
<accession>A0AAV9ZGP8</accession>
<dbReference type="InterPro" id="IPR029058">
    <property type="entry name" value="AB_hydrolase_fold"/>
</dbReference>
<dbReference type="EMBL" id="JAWWNJ010000155">
    <property type="protein sequence ID" value="KAK6980959.1"/>
    <property type="molecule type" value="Genomic_DNA"/>
</dbReference>
<dbReference type="AlphaFoldDB" id="A0AAV9ZGP8"/>
<protein>
    <submittedName>
        <fullName evidence="1">Uncharacterized protein</fullName>
    </submittedName>
</protein>
<evidence type="ECO:0000313" key="2">
    <source>
        <dbReference type="Proteomes" id="UP001362999"/>
    </source>
</evidence>
<organism evidence="1 2">
    <name type="scientific">Favolaschia claudopus</name>
    <dbReference type="NCBI Taxonomy" id="2862362"/>
    <lineage>
        <taxon>Eukaryota</taxon>
        <taxon>Fungi</taxon>
        <taxon>Dikarya</taxon>
        <taxon>Basidiomycota</taxon>
        <taxon>Agaricomycotina</taxon>
        <taxon>Agaricomycetes</taxon>
        <taxon>Agaricomycetidae</taxon>
        <taxon>Agaricales</taxon>
        <taxon>Marasmiineae</taxon>
        <taxon>Mycenaceae</taxon>
        <taxon>Favolaschia</taxon>
    </lineage>
</organism>
<proteinExistence type="predicted"/>
<dbReference type="Gene3D" id="3.40.50.1820">
    <property type="entry name" value="alpha/beta hydrolase"/>
    <property type="match status" value="1"/>
</dbReference>
<evidence type="ECO:0000313" key="1">
    <source>
        <dbReference type="EMBL" id="KAK6980959.1"/>
    </source>
</evidence>
<sequence>MAIDESYAGLLHIAQEYLSRQSSQNRPALEAAREFHGFWIQNFVRLFGLRAWEEALHYGGVSPHRANFNRSDVQAAINTPPTNWGVCSLGVFDNNLDSSAPPNIEVLFRVIERLKKTLIVSGQLDLILPTNGTL</sequence>
<keyword evidence="2" id="KW-1185">Reference proteome</keyword>
<gene>
    <name evidence="1" type="ORF">R3P38DRAFT_3235032</name>
</gene>
<comment type="caution">
    <text evidence="1">The sequence shown here is derived from an EMBL/GenBank/DDBJ whole genome shotgun (WGS) entry which is preliminary data.</text>
</comment>
<dbReference type="SUPFAM" id="SSF53474">
    <property type="entry name" value="alpha/beta-Hydrolases"/>
    <property type="match status" value="1"/>
</dbReference>
<reference evidence="1 2" key="1">
    <citation type="journal article" date="2024" name="J Genomics">
        <title>Draft genome sequencing and assembly of Favolaschia claudopus CIRM-BRFM 2984 isolated from oak limbs.</title>
        <authorList>
            <person name="Navarro D."/>
            <person name="Drula E."/>
            <person name="Chaduli D."/>
            <person name="Cazenave R."/>
            <person name="Ahrendt S."/>
            <person name="Wang J."/>
            <person name="Lipzen A."/>
            <person name="Daum C."/>
            <person name="Barry K."/>
            <person name="Grigoriev I.V."/>
            <person name="Favel A."/>
            <person name="Rosso M.N."/>
            <person name="Martin F."/>
        </authorList>
    </citation>
    <scope>NUCLEOTIDE SEQUENCE [LARGE SCALE GENOMIC DNA]</scope>
    <source>
        <strain evidence="1 2">CIRM-BRFM 2984</strain>
    </source>
</reference>